<evidence type="ECO:0000256" key="3">
    <source>
        <dbReference type="ARBA" id="ARBA00022989"/>
    </source>
</evidence>
<protein>
    <submittedName>
        <fullName evidence="6">LrgB family protein</fullName>
    </submittedName>
</protein>
<reference evidence="6 7" key="1">
    <citation type="journal article" date="2014" name="Int. J. Syst. Evol. Microbiol.">
        <title>Celeribacter indicus sp. nov., a polycyclic aromatic hydrocarbon-degrading bacterium from deep-sea sediment and reclassification of Huaishuia halophila as Celeribacter halophilus comb. nov.</title>
        <authorList>
            <person name="Lai Q."/>
            <person name="Cao J."/>
            <person name="Yuan J."/>
            <person name="Li F."/>
            <person name="Shao Z."/>
        </authorList>
    </citation>
    <scope>NUCLEOTIDE SEQUENCE [LARGE SCALE GENOMIC DNA]</scope>
    <source>
        <strain evidence="6">P73</strain>
    </source>
</reference>
<keyword evidence="3 5" id="KW-1133">Transmembrane helix</keyword>
<dbReference type="STRING" id="1208324.P73_0578"/>
<feature type="transmembrane region" description="Helical" evidence="5">
    <location>
        <begin position="157"/>
        <end position="180"/>
    </location>
</feature>
<evidence type="ECO:0000256" key="1">
    <source>
        <dbReference type="ARBA" id="ARBA00004141"/>
    </source>
</evidence>
<dbReference type="EMBL" id="CP004393">
    <property type="protein sequence ID" value="AJE45293.1"/>
    <property type="molecule type" value="Genomic_DNA"/>
</dbReference>
<dbReference type="Proteomes" id="UP000031521">
    <property type="component" value="Chromosome"/>
</dbReference>
<sequence>MTDIIDIWSYLSEGPLLWLTLTLVAYLIGDGCFRLAGRKPYVNPVLISMLLLAALLEATGTSYQTYFEGAQFVHFMLGPATVALAVPLWSNWRKVRESALPLLAALCVGSAMAMGSGVAIGAAFGLDRQILLSLVPKAATSPIAIGVSETIGGLPTLTVVLVLITGVIGAVVTTPLLNLLRIRDYRGRGFATGVAAHGIGTARAFQVHGTAGAFAGIGMVLNAALTALLAPLFVKLFF</sequence>
<feature type="transmembrane region" description="Helical" evidence="5">
    <location>
        <begin position="213"/>
        <end position="234"/>
    </location>
</feature>
<evidence type="ECO:0000313" key="7">
    <source>
        <dbReference type="Proteomes" id="UP000031521"/>
    </source>
</evidence>
<feature type="transmembrane region" description="Helical" evidence="5">
    <location>
        <begin position="102"/>
        <end position="126"/>
    </location>
</feature>
<accession>A0A0B5DNY2</accession>
<feature type="transmembrane region" description="Helical" evidence="5">
    <location>
        <begin position="16"/>
        <end position="33"/>
    </location>
</feature>
<dbReference type="KEGG" id="cid:P73_0578"/>
<feature type="transmembrane region" description="Helical" evidence="5">
    <location>
        <begin position="45"/>
        <end position="66"/>
    </location>
</feature>
<evidence type="ECO:0000256" key="5">
    <source>
        <dbReference type="SAM" id="Phobius"/>
    </source>
</evidence>
<dbReference type="OrthoDB" id="9811701at2"/>
<gene>
    <name evidence="6" type="ORF">P73_0578</name>
</gene>
<keyword evidence="7" id="KW-1185">Reference proteome</keyword>
<keyword evidence="4 5" id="KW-0472">Membrane</keyword>
<evidence type="ECO:0000256" key="2">
    <source>
        <dbReference type="ARBA" id="ARBA00022692"/>
    </source>
</evidence>
<proteinExistence type="predicted"/>
<dbReference type="HOGENOM" id="CLU_082099_0_1_5"/>
<dbReference type="Pfam" id="PF04172">
    <property type="entry name" value="LrgB"/>
    <property type="match status" value="1"/>
</dbReference>
<evidence type="ECO:0000256" key="4">
    <source>
        <dbReference type="ARBA" id="ARBA00023136"/>
    </source>
</evidence>
<dbReference type="RefSeq" id="WP_043868381.1">
    <property type="nucleotide sequence ID" value="NZ_CP004393.1"/>
</dbReference>
<dbReference type="PANTHER" id="PTHR30249">
    <property type="entry name" value="PUTATIVE SEROTONIN TRANSPORTER"/>
    <property type="match status" value="1"/>
</dbReference>
<dbReference type="InterPro" id="IPR007300">
    <property type="entry name" value="CidB/LrgB"/>
</dbReference>
<evidence type="ECO:0000313" key="6">
    <source>
        <dbReference type="EMBL" id="AJE45293.1"/>
    </source>
</evidence>
<feature type="transmembrane region" description="Helical" evidence="5">
    <location>
        <begin position="72"/>
        <end position="90"/>
    </location>
</feature>
<name>A0A0B5DNY2_9RHOB</name>
<organism evidence="6 7">
    <name type="scientific">Celeribacter indicus</name>
    <dbReference type="NCBI Taxonomy" id="1208324"/>
    <lineage>
        <taxon>Bacteria</taxon>
        <taxon>Pseudomonadati</taxon>
        <taxon>Pseudomonadota</taxon>
        <taxon>Alphaproteobacteria</taxon>
        <taxon>Rhodobacterales</taxon>
        <taxon>Roseobacteraceae</taxon>
        <taxon>Celeribacter</taxon>
    </lineage>
</organism>
<dbReference type="PANTHER" id="PTHR30249:SF0">
    <property type="entry name" value="PLASTIDAL GLYCOLATE_GLYCERATE TRANSLOCATOR 1, CHLOROPLASTIC"/>
    <property type="match status" value="1"/>
</dbReference>
<dbReference type="GO" id="GO:0016020">
    <property type="term" value="C:membrane"/>
    <property type="evidence" value="ECO:0007669"/>
    <property type="project" value="UniProtKB-SubCell"/>
</dbReference>
<keyword evidence="2 5" id="KW-0812">Transmembrane</keyword>
<dbReference type="AlphaFoldDB" id="A0A0B5DNY2"/>
<comment type="subcellular location">
    <subcellularLocation>
        <location evidence="1">Membrane</location>
        <topology evidence="1">Multi-pass membrane protein</topology>
    </subcellularLocation>
</comment>